<dbReference type="HOGENOM" id="CLU_031506_5_2_2"/>
<sequence>MHRIYDAHVHLSDPEYEGQLDSMITGMKRTGITACCVSMDEIDSRAVLDMAIPGTILPFVGIHPERAPGDPEAISTMLDEYSGSISGIGEIGLDPSYCTSDEDTKNQVDTFKHLLDLAEKHSKPVSIHSRGSLDDILDMLESYSLRACLHWFDGNKRSLKRALDMGLYVSYGPLAVYAAEKRSLLSRTDRDRILVETDGPVRFSRCFGRRPAHPSMVPSVIFAASAAIGTEYGETCRILEANSRRYLGV</sequence>
<evidence type="ECO:0000313" key="2">
    <source>
        <dbReference type="EMBL" id="ABK76702.1"/>
    </source>
</evidence>
<dbReference type="PIRSF" id="PIRSF005902">
    <property type="entry name" value="DNase_TatD"/>
    <property type="match status" value="1"/>
</dbReference>
<feature type="binding site" evidence="1">
    <location>
        <position position="90"/>
    </location>
    <ligand>
        <name>a divalent metal cation</name>
        <dbReference type="ChEBI" id="CHEBI:60240"/>
        <label>1</label>
    </ligand>
</feature>
<name>A0RTN5_CENSY</name>
<reference evidence="2 3" key="1">
    <citation type="journal article" date="2006" name="Proc. Natl. Acad. Sci. U.S.A.">
        <title>Genomic analysis of the uncultivated marine crenarchaeote Cenarchaeum symbiosum.</title>
        <authorList>
            <person name="Hallam S.J."/>
            <person name="Konstantinidis K.T."/>
            <person name="Putnam N."/>
            <person name="Schleper C."/>
            <person name="Watanabe Y."/>
            <person name="Sugahara J."/>
            <person name="Preston C."/>
            <person name="de la Torre J."/>
            <person name="Richardson P.M."/>
            <person name="DeLong E.F."/>
        </authorList>
    </citation>
    <scope>NUCLEOTIDE SEQUENCE [LARGE SCALE GENOMIC DNA]</scope>
    <source>
        <strain evidence="3">A</strain>
    </source>
</reference>
<evidence type="ECO:0000256" key="1">
    <source>
        <dbReference type="PIRSR" id="PIRSR005902-1"/>
    </source>
</evidence>
<dbReference type="AlphaFoldDB" id="A0RTN5"/>
<gene>
    <name evidence="2" type="ordered locus">CENSYa_0054</name>
</gene>
<keyword evidence="1" id="KW-0479">Metal-binding</keyword>
<dbReference type="Pfam" id="PF01026">
    <property type="entry name" value="TatD_DNase"/>
    <property type="match status" value="1"/>
</dbReference>
<accession>A0RTN5</accession>
<dbReference type="GO" id="GO:0046872">
    <property type="term" value="F:metal ion binding"/>
    <property type="evidence" value="ECO:0007669"/>
    <property type="project" value="UniProtKB-KW"/>
</dbReference>
<feature type="binding site" evidence="1">
    <location>
        <position position="8"/>
    </location>
    <ligand>
        <name>a divalent metal cation</name>
        <dbReference type="ChEBI" id="CHEBI:60240"/>
        <label>1</label>
    </ligand>
</feature>
<evidence type="ECO:0000313" key="3">
    <source>
        <dbReference type="Proteomes" id="UP000000758"/>
    </source>
</evidence>
<dbReference type="InterPro" id="IPR001130">
    <property type="entry name" value="TatD-like"/>
</dbReference>
<keyword evidence="2" id="KW-0378">Hydrolase</keyword>
<protein>
    <submittedName>
        <fullName evidence="2">Mg-dependent DNase</fullName>
        <ecNumber evidence="2">3.1.21.-</ecNumber>
    </submittedName>
</protein>
<dbReference type="SUPFAM" id="SSF51556">
    <property type="entry name" value="Metallo-dependent hydrolases"/>
    <property type="match status" value="1"/>
</dbReference>
<proteinExistence type="predicted"/>
<dbReference type="EC" id="3.1.21.-" evidence="2"/>
<dbReference type="Proteomes" id="UP000000758">
    <property type="component" value="Chromosome"/>
</dbReference>
<feature type="binding site" evidence="1">
    <location>
        <position position="198"/>
    </location>
    <ligand>
        <name>a divalent metal cation</name>
        <dbReference type="ChEBI" id="CHEBI:60240"/>
        <label>1</label>
    </ligand>
</feature>
<dbReference type="Gene3D" id="3.20.20.140">
    <property type="entry name" value="Metal-dependent hydrolases"/>
    <property type="match status" value="1"/>
</dbReference>
<feature type="binding site" evidence="1">
    <location>
        <position position="150"/>
    </location>
    <ligand>
        <name>a divalent metal cation</name>
        <dbReference type="ChEBI" id="CHEBI:60240"/>
        <label>2</label>
    </ligand>
</feature>
<keyword evidence="3" id="KW-1185">Reference proteome</keyword>
<feature type="binding site" evidence="1">
    <location>
        <position position="128"/>
    </location>
    <ligand>
        <name>a divalent metal cation</name>
        <dbReference type="ChEBI" id="CHEBI:60240"/>
        <label>2</label>
    </ligand>
</feature>
<dbReference type="PANTHER" id="PTHR46124:SF2">
    <property type="entry name" value="D-AMINOACYL-TRNA DEACYLASE"/>
    <property type="match status" value="1"/>
</dbReference>
<dbReference type="CDD" id="cd01310">
    <property type="entry name" value="TatD_DNAse"/>
    <property type="match status" value="1"/>
</dbReference>
<feature type="binding site" evidence="1">
    <location>
        <position position="10"/>
    </location>
    <ligand>
        <name>a divalent metal cation</name>
        <dbReference type="ChEBI" id="CHEBI:60240"/>
        <label>1</label>
    </ligand>
</feature>
<organism evidence="2 3">
    <name type="scientific">Cenarchaeum symbiosum (strain A)</name>
    <dbReference type="NCBI Taxonomy" id="414004"/>
    <lineage>
        <taxon>Archaea</taxon>
        <taxon>Nitrososphaerota</taxon>
        <taxon>Candidatus Cenarchaeales</taxon>
        <taxon>Candidatus Cenarchaeaceae</taxon>
        <taxon>Candidatus Cenarchaeum</taxon>
    </lineage>
</organism>
<dbReference type="GO" id="GO:0016788">
    <property type="term" value="F:hydrolase activity, acting on ester bonds"/>
    <property type="evidence" value="ECO:0007669"/>
    <property type="project" value="InterPro"/>
</dbReference>
<dbReference type="KEGG" id="csy:CENSYa_0054"/>
<dbReference type="STRING" id="414004.CENSYa_0054"/>
<dbReference type="EnsemblBacteria" id="ABK76702">
    <property type="protein sequence ID" value="ABK76702"/>
    <property type="gene ID" value="CENSYa_0054"/>
</dbReference>
<dbReference type="InterPro" id="IPR032466">
    <property type="entry name" value="Metal_Hydrolase"/>
</dbReference>
<dbReference type="PANTHER" id="PTHR46124">
    <property type="entry name" value="D-AMINOACYL-TRNA DEACYLASE"/>
    <property type="match status" value="1"/>
</dbReference>
<dbReference type="EMBL" id="DP000238">
    <property type="protein sequence ID" value="ABK76702.1"/>
    <property type="molecule type" value="Genomic_DNA"/>
</dbReference>